<evidence type="ECO:0000259" key="9">
    <source>
        <dbReference type="PROSITE" id="PS50208"/>
    </source>
</evidence>
<reference evidence="11" key="1">
    <citation type="submission" date="2025-08" db="UniProtKB">
        <authorList>
            <consortium name="RefSeq"/>
        </authorList>
    </citation>
    <scope>IDENTIFICATION</scope>
</reference>
<evidence type="ECO:0000256" key="2">
    <source>
        <dbReference type="ARBA" id="ARBA00022670"/>
    </source>
</evidence>
<evidence type="ECO:0000313" key="10">
    <source>
        <dbReference type="Proteomes" id="UP000695022"/>
    </source>
</evidence>
<keyword evidence="3" id="KW-0053">Apoptosis</keyword>
<keyword evidence="4" id="KW-0378">Hydrolase</keyword>
<feature type="domain" description="Caspase family p20" evidence="9">
    <location>
        <begin position="28"/>
        <end position="158"/>
    </location>
</feature>
<dbReference type="PROSITE" id="PS01122">
    <property type="entry name" value="CASPASE_CYS"/>
    <property type="match status" value="1"/>
</dbReference>
<dbReference type="GeneID" id="106806933"/>
<evidence type="ECO:0000313" key="11">
    <source>
        <dbReference type="RefSeq" id="XP_014664599.1"/>
    </source>
</evidence>
<dbReference type="InterPro" id="IPR055432">
    <property type="entry name" value="STING_LBD"/>
</dbReference>
<keyword evidence="2" id="KW-0645">Protease</keyword>
<dbReference type="InterPro" id="IPR033139">
    <property type="entry name" value="Caspase_cys_AS"/>
</dbReference>
<dbReference type="PROSITE" id="PS50207">
    <property type="entry name" value="CASPASE_P10"/>
    <property type="match status" value="1"/>
</dbReference>
<gene>
    <name evidence="11" type="primary">LOC106806933</name>
</gene>
<dbReference type="SMART" id="SM00115">
    <property type="entry name" value="CASc"/>
    <property type="match status" value="1"/>
</dbReference>
<comment type="similarity">
    <text evidence="1 7">Belongs to the peptidase C14A family.</text>
</comment>
<dbReference type="Pfam" id="PF15009">
    <property type="entry name" value="STING_LBD"/>
    <property type="match status" value="1"/>
</dbReference>
<dbReference type="InterPro" id="IPR029030">
    <property type="entry name" value="Caspase-like_dom_sf"/>
</dbReference>
<accession>A0ABM1DXC8</accession>
<evidence type="ECO:0000256" key="7">
    <source>
        <dbReference type="RuleBase" id="RU003971"/>
    </source>
</evidence>
<evidence type="ECO:0000256" key="4">
    <source>
        <dbReference type="ARBA" id="ARBA00022801"/>
    </source>
</evidence>
<organism evidence="10 11">
    <name type="scientific">Priapulus caudatus</name>
    <name type="common">Priapulid worm</name>
    <dbReference type="NCBI Taxonomy" id="37621"/>
    <lineage>
        <taxon>Eukaryota</taxon>
        <taxon>Metazoa</taxon>
        <taxon>Ecdysozoa</taxon>
        <taxon>Scalidophora</taxon>
        <taxon>Priapulida</taxon>
        <taxon>Priapulimorpha</taxon>
        <taxon>Priapulimorphida</taxon>
        <taxon>Priapulidae</taxon>
        <taxon>Priapulus</taxon>
    </lineage>
</organism>
<dbReference type="PROSITE" id="PS01121">
    <property type="entry name" value="CASPASE_HIS"/>
    <property type="match status" value="1"/>
</dbReference>
<evidence type="ECO:0000256" key="6">
    <source>
        <dbReference type="ARBA" id="ARBA00023145"/>
    </source>
</evidence>
<evidence type="ECO:0000259" key="8">
    <source>
        <dbReference type="PROSITE" id="PS50207"/>
    </source>
</evidence>
<dbReference type="SUPFAM" id="SSF52129">
    <property type="entry name" value="Caspase-like"/>
    <property type="match status" value="1"/>
</dbReference>
<evidence type="ECO:0000256" key="1">
    <source>
        <dbReference type="ARBA" id="ARBA00010134"/>
    </source>
</evidence>
<dbReference type="Pfam" id="PF00656">
    <property type="entry name" value="Peptidase_C14"/>
    <property type="match status" value="1"/>
</dbReference>
<dbReference type="Gene3D" id="3.40.50.1460">
    <property type="match status" value="1"/>
</dbReference>
<dbReference type="PANTHER" id="PTHR47901">
    <property type="entry name" value="CASPASE RECRUITMENT DOMAIN-CONTAINING PROTEIN 18"/>
    <property type="match status" value="1"/>
</dbReference>
<keyword evidence="10" id="KW-1185">Reference proteome</keyword>
<proteinExistence type="inferred from homology"/>
<dbReference type="InterPro" id="IPR015917">
    <property type="entry name" value="Pept_C14A"/>
</dbReference>
<dbReference type="PRINTS" id="PR00376">
    <property type="entry name" value="IL1BCENZYME"/>
</dbReference>
<dbReference type="InterPro" id="IPR016129">
    <property type="entry name" value="Caspase_his_AS"/>
</dbReference>
<dbReference type="RefSeq" id="XP_014664599.1">
    <property type="nucleotide sequence ID" value="XM_014809113.1"/>
</dbReference>
<dbReference type="PANTHER" id="PTHR47901:SF8">
    <property type="entry name" value="CASPASE-3"/>
    <property type="match status" value="1"/>
</dbReference>
<evidence type="ECO:0000256" key="5">
    <source>
        <dbReference type="ARBA" id="ARBA00022807"/>
    </source>
</evidence>
<dbReference type="InterPro" id="IPR038623">
    <property type="entry name" value="STING_C_sf"/>
</dbReference>
<dbReference type="Gene3D" id="3.40.50.12100">
    <property type="entry name" value="Stimulator of interferon genes protein"/>
    <property type="match status" value="2"/>
</dbReference>
<dbReference type="PROSITE" id="PS50208">
    <property type="entry name" value="CASPASE_P20"/>
    <property type="match status" value="1"/>
</dbReference>
<keyword evidence="6" id="KW-0865">Zymogen</keyword>
<protein>
    <submittedName>
        <fullName evidence="11">Uncharacterized protein LOC106806933 isoform X1</fullName>
    </submittedName>
</protein>
<dbReference type="InterPro" id="IPR002138">
    <property type="entry name" value="Pept_C14_p10"/>
</dbReference>
<evidence type="ECO:0000256" key="3">
    <source>
        <dbReference type="ARBA" id="ARBA00022703"/>
    </source>
</evidence>
<sequence length="727" mass="82698">MASVGIKVARSTSNLCDMTNSYKNNSTPRGYCLIINNEKFKDPEKFRKGSQKDVETLRQLFKDLGYEMWDTQANTSNLTAKEIKDVVQTFAASDKHKNVDSSIVAILSHGGAEDVIFGADGEELSFANDILHRFEGHNARGLMQKPKLFILQACRGGTDVAGGNDQPEEWMGKLATDSLPPAASFKTEKAKLLPNLSDYIVFRPTTPGAQAMRHTETGSYFINVLAEVFAAEAYWSNLDCLAHKLNTKMSALEEQEVVTNAITRKQISVCDNCLQKDFNFNPPPRTKVVGWGITLAYWHWSGLLDLIKDDLSSELQAWNNKEMAGATVMPQLLMLYSQSCRLSEETTGQMTKLLESDTEKKTVPITKKNLCGVRQKKYSVSLNKRRCGGKDYYIPCDYPTCLKGLQLTDTDHQQRNNELYWFHITLQQILSKRYSQVKCPFVLVPFDDKKPNAVDATVKKMAKLWREDKIHGFQLEDREPDWLKISATLLGKSLKLEFQSWMPIGILLAQRWANLYFRNYGPELKKTVTNFLSTRHKAKVLLDDDDDDDDDNSGYNIHETSYSEGVYQGDGDTRIDASKMDWQASSTDSFPVRKLLVLLPRTCKTFDCVSDDEKSVVAEKDMDHFPDSTKGIGQRLVGKSTVYKLESAFFLAEYATPLRCLRFMMKDGIITEQLMDDFYCQFCSHLNLWLQRYRSLKESFSLVPYDDRDMNQALLCALTGRLTQHQQ</sequence>
<dbReference type="InterPro" id="IPR011600">
    <property type="entry name" value="Pept_C14_caspase"/>
</dbReference>
<keyword evidence="5" id="KW-0788">Thiol protease</keyword>
<feature type="domain" description="Caspase family p10" evidence="8">
    <location>
        <begin position="189"/>
        <end position="282"/>
    </location>
</feature>
<dbReference type="Proteomes" id="UP000695022">
    <property type="component" value="Unplaced"/>
</dbReference>
<dbReference type="InterPro" id="IPR002398">
    <property type="entry name" value="Pept_C14"/>
</dbReference>
<dbReference type="InterPro" id="IPR001309">
    <property type="entry name" value="Pept_C14_p20"/>
</dbReference>
<name>A0ABM1DXC8_PRICU</name>